<sequence>MTCCLLRLSHMDCRVEDHRYQPEELRISNLSLSQEVQNGDIASSYVLPSHNLPITVYFTIDLQKEGSGFDPKLRHLVMEQKL</sequence>
<dbReference type="EMBL" id="JAWDGP010006613">
    <property type="protein sequence ID" value="KAK3737820.1"/>
    <property type="molecule type" value="Genomic_DNA"/>
</dbReference>
<dbReference type="AlphaFoldDB" id="A0AAE0YB36"/>
<organism evidence="1 2">
    <name type="scientific">Elysia crispata</name>
    <name type="common">lettuce slug</name>
    <dbReference type="NCBI Taxonomy" id="231223"/>
    <lineage>
        <taxon>Eukaryota</taxon>
        <taxon>Metazoa</taxon>
        <taxon>Spiralia</taxon>
        <taxon>Lophotrochozoa</taxon>
        <taxon>Mollusca</taxon>
        <taxon>Gastropoda</taxon>
        <taxon>Heterobranchia</taxon>
        <taxon>Euthyneura</taxon>
        <taxon>Panpulmonata</taxon>
        <taxon>Sacoglossa</taxon>
        <taxon>Placobranchoidea</taxon>
        <taxon>Plakobranchidae</taxon>
        <taxon>Elysia</taxon>
    </lineage>
</organism>
<comment type="caution">
    <text evidence="1">The sequence shown here is derived from an EMBL/GenBank/DDBJ whole genome shotgun (WGS) entry which is preliminary data.</text>
</comment>
<evidence type="ECO:0000313" key="1">
    <source>
        <dbReference type="EMBL" id="KAK3737820.1"/>
    </source>
</evidence>
<proteinExistence type="predicted"/>
<evidence type="ECO:0000313" key="2">
    <source>
        <dbReference type="Proteomes" id="UP001283361"/>
    </source>
</evidence>
<name>A0AAE0YB36_9GAST</name>
<protein>
    <submittedName>
        <fullName evidence="1">Uncharacterized protein</fullName>
    </submittedName>
</protein>
<keyword evidence="2" id="KW-1185">Reference proteome</keyword>
<dbReference type="Proteomes" id="UP001283361">
    <property type="component" value="Unassembled WGS sequence"/>
</dbReference>
<reference evidence="1" key="1">
    <citation type="journal article" date="2023" name="G3 (Bethesda)">
        <title>A reference genome for the long-term kleptoplast-retaining sea slug Elysia crispata morphotype clarki.</title>
        <authorList>
            <person name="Eastman K.E."/>
            <person name="Pendleton A.L."/>
            <person name="Shaikh M.A."/>
            <person name="Suttiyut T."/>
            <person name="Ogas R."/>
            <person name="Tomko P."/>
            <person name="Gavelis G."/>
            <person name="Widhalm J.R."/>
            <person name="Wisecaver J.H."/>
        </authorList>
    </citation>
    <scope>NUCLEOTIDE SEQUENCE</scope>
    <source>
        <strain evidence="1">ECLA1</strain>
    </source>
</reference>
<accession>A0AAE0YB36</accession>
<gene>
    <name evidence="1" type="ORF">RRG08_063226</name>
</gene>